<name>A0AAV8PQM1_ENSVE</name>
<evidence type="ECO:0000313" key="1">
    <source>
        <dbReference type="EMBL" id="KAJ8492889.1"/>
    </source>
</evidence>
<dbReference type="EMBL" id="JAQQAF010000004">
    <property type="protein sequence ID" value="KAJ8492889.1"/>
    <property type="molecule type" value="Genomic_DNA"/>
</dbReference>
<gene>
    <name evidence="1" type="ORF">OPV22_014610</name>
</gene>
<accession>A0AAV8PQM1</accession>
<organism evidence="1 2">
    <name type="scientific">Ensete ventricosum</name>
    <name type="common">Abyssinian banana</name>
    <name type="synonym">Musa ensete</name>
    <dbReference type="NCBI Taxonomy" id="4639"/>
    <lineage>
        <taxon>Eukaryota</taxon>
        <taxon>Viridiplantae</taxon>
        <taxon>Streptophyta</taxon>
        <taxon>Embryophyta</taxon>
        <taxon>Tracheophyta</taxon>
        <taxon>Spermatophyta</taxon>
        <taxon>Magnoliopsida</taxon>
        <taxon>Liliopsida</taxon>
        <taxon>Zingiberales</taxon>
        <taxon>Musaceae</taxon>
        <taxon>Ensete</taxon>
    </lineage>
</organism>
<evidence type="ECO:0000313" key="2">
    <source>
        <dbReference type="Proteomes" id="UP001222027"/>
    </source>
</evidence>
<sequence>MLRECPKKSFHCLQDSAAFCELDCPTLRAATFGEGHIPAVVLENPSLNTLGTVGTNNVVVDFKGPG</sequence>
<comment type="caution">
    <text evidence="1">The sequence shown here is derived from an EMBL/GenBank/DDBJ whole genome shotgun (WGS) entry which is preliminary data.</text>
</comment>
<proteinExistence type="predicted"/>
<reference evidence="1 2" key="1">
    <citation type="submission" date="2022-12" db="EMBL/GenBank/DDBJ databases">
        <title>Chromosome-scale assembly of the Ensete ventricosum genome.</title>
        <authorList>
            <person name="Dussert Y."/>
            <person name="Stocks J."/>
            <person name="Wendawek A."/>
            <person name="Woldeyes F."/>
            <person name="Nichols R.A."/>
            <person name="Borrell J.S."/>
        </authorList>
    </citation>
    <scope>NUCLEOTIDE SEQUENCE [LARGE SCALE GENOMIC DNA]</scope>
    <source>
        <strain evidence="2">cv. Maze</strain>
        <tissue evidence="1">Seeds</tissue>
    </source>
</reference>
<dbReference type="Proteomes" id="UP001222027">
    <property type="component" value="Unassembled WGS sequence"/>
</dbReference>
<protein>
    <recommendedName>
        <fullName evidence="3">Cupin type-1 domain-containing protein</fullName>
    </recommendedName>
</protein>
<dbReference type="AlphaFoldDB" id="A0AAV8PQM1"/>
<keyword evidence="2" id="KW-1185">Reference proteome</keyword>
<evidence type="ECO:0008006" key="3">
    <source>
        <dbReference type="Google" id="ProtNLM"/>
    </source>
</evidence>